<dbReference type="InterPro" id="IPR051125">
    <property type="entry name" value="ABC-4/HrtB_transporter"/>
</dbReference>
<keyword evidence="2" id="KW-0813">Transport</keyword>
<dbReference type="OrthoDB" id="7298150at2"/>
<dbReference type="Pfam" id="PF02687">
    <property type="entry name" value="FtsX"/>
    <property type="match status" value="1"/>
</dbReference>
<dbReference type="PANTHER" id="PTHR43738">
    <property type="entry name" value="ABC TRANSPORTER, MEMBRANE PROTEIN"/>
    <property type="match status" value="1"/>
</dbReference>
<accession>A0A178M9D9</accession>
<dbReference type="EMBL" id="LWQU01000193">
    <property type="protein sequence ID" value="OAN44658.1"/>
    <property type="molecule type" value="Genomic_DNA"/>
</dbReference>
<gene>
    <name evidence="10" type="ORF">A6A05_17345</name>
</gene>
<dbReference type="Proteomes" id="UP000078543">
    <property type="component" value="Unassembled WGS sequence"/>
</dbReference>
<protein>
    <submittedName>
        <fullName evidence="10">ABC transporter permease</fullName>
    </submittedName>
</protein>
<keyword evidence="4 7" id="KW-0812">Transmembrane</keyword>
<dbReference type="InterPro" id="IPR025857">
    <property type="entry name" value="MacB_PCD"/>
</dbReference>
<feature type="transmembrane region" description="Helical" evidence="7">
    <location>
        <begin position="12"/>
        <end position="36"/>
    </location>
</feature>
<evidence type="ECO:0000256" key="6">
    <source>
        <dbReference type="ARBA" id="ARBA00023136"/>
    </source>
</evidence>
<reference evidence="10 11" key="1">
    <citation type="submission" date="2016-04" db="EMBL/GenBank/DDBJ databases">
        <title>Draft genome sequence of freshwater magnetotactic bacteria Magnetospirillum marisnigri SP-1 and Magnetospirillum moscoviense BB-1.</title>
        <authorList>
            <person name="Koziaeva V."/>
            <person name="Dziuba M.V."/>
            <person name="Ivanov T.M."/>
            <person name="Kuznetsov B."/>
            <person name="Grouzdev D.S."/>
        </authorList>
    </citation>
    <scope>NUCLEOTIDE SEQUENCE [LARGE SCALE GENOMIC DNA]</scope>
    <source>
        <strain evidence="10 11">BB-1</strain>
    </source>
</reference>
<dbReference type="Pfam" id="PF12704">
    <property type="entry name" value="MacB_PCD"/>
    <property type="match status" value="1"/>
</dbReference>
<evidence type="ECO:0000313" key="10">
    <source>
        <dbReference type="EMBL" id="OAN44658.1"/>
    </source>
</evidence>
<evidence type="ECO:0000256" key="3">
    <source>
        <dbReference type="ARBA" id="ARBA00022475"/>
    </source>
</evidence>
<evidence type="ECO:0000259" key="8">
    <source>
        <dbReference type="Pfam" id="PF02687"/>
    </source>
</evidence>
<dbReference type="AlphaFoldDB" id="A0A178M9D9"/>
<feature type="domain" description="ABC3 transporter permease C-terminal" evidence="8">
    <location>
        <begin position="261"/>
        <end position="370"/>
    </location>
</feature>
<dbReference type="PANTHER" id="PTHR43738:SF1">
    <property type="entry name" value="HEMIN TRANSPORT SYSTEM PERMEASE PROTEIN HRTB-RELATED"/>
    <property type="match status" value="1"/>
</dbReference>
<keyword evidence="6 7" id="KW-0472">Membrane</keyword>
<evidence type="ECO:0000256" key="2">
    <source>
        <dbReference type="ARBA" id="ARBA00022448"/>
    </source>
</evidence>
<evidence type="ECO:0000313" key="11">
    <source>
        <dbReference type="Proteomes" id="UP000078543"/>
    </source>
</evidence>
<comment type="subcellular location">
    <subcellularLocation>
        <location evidence="1">Cell membrane</location>
        <topology evidence="1">Multi-pass membrane protein</topology>
    </subcellularLocation>
</comment>
<keyword evidence="5 7" id="KW-1133">Transmembrane helix</keyword>
<feature type="transmembrane region" description="Helical" evidence="7">
    <location>
        <begin position="343"/>
        <end position="362"/>
    </location>
</feature>
<keyword evidence="3" id="KW-1003">Cell membrane</keyword>
<dbReference type="STRING" id="1437059.A6A05_17345"/>
<feature type="transmembrane region" description="Helical" evidence="7">
    <location>
        <begin position="259"/>
        <end position="281"/>
    </location>
</feature>
<name>A0A178M9D9_9PROT</name>
<dbReference type="GO" id="GO:0005886">
    <property type="term" value="C:plasma membrane"/>
    <property type="evidence" value="ECO:0007669"/>
    <property type="project" value="UniProtKB-SubCell"/>
</dbReference>
<feature type="transmembrane region" description="Helical" evidence="7">
    <location>
        <begin position="302"/>
        <end position="328"/>
    </location>
</feature>
<proteinExistence type="predicted"/>
<evidence type="ECO:0000256" key="7">
    <source>
        <dbReference type="SAM" id="Phobius"/>
    </source>
</evidence>
<feature type="domain" description="MacB-like periplasmic core" evidence="9">
    <location>
        <begin position="16"/>
        <end position="228"/>
    </location>
</feature>
<keyword evidence="11" id="KW-1185">Reference proteome</keyword>
<comment type="caution">
    <text evidence="10">The sequence shown here is derived from an EMBL/GenBank/DDBJ whole genome shotgun (WGS) entry which is preliminary data.</text>
</comment>
<dbReference type="RefSeq" id="WP_068504397.1">
    <property type="nucleotide sequence ID" value="NZ_LWQU01000193.1"/>
</dbReference>
<evidence type="ECO:0000259" key="9">
    <source>
        <dbReference type="Pfam" id="PF12704"/>
    </source>
</evidence>
<evidence type="ECO:0000256" key="1">
    <source>
        <dbReference type="ARBA" id="ARBA00004651"/>
    </source>
</evidence>
<sequence length="376" mass="39790">MNLAIRDIRHHWGRFVLTCLGLSLLLGVVISMIGIYRGLVADALVLVRAPAVDLWVVEGGTKGPFAEASRIPRDTRNAVARIDGIASAGMVTYQSMQIETAKGVARVLVVGFEPGRPGGPAVLAAGRTLERSHFEMVADIKTGLELGQLIRLGNDDYRVVGLTRGQVDSGGNPLIYLSLQDAQALQFELEGAAARNQAARGERANTNQVNAVLATIHADADLDSVARSVSRWKHLSALTQADQEAMLLSAVVDKARKQIGMFTVTLLTVSTVIIALIVHTMTLDKAREIATLKLIGAPDRTILALIIQQALAMGVISFSLGATLITLAADRFPRRVIVEAPDIAMLAAAVGVVCVIASLAGVRHALSIDPAQALGG</sequence>
<evidence type="ECO:0000256" key="5">
    <source>
        <dbReference type="ARBA" id="ARBA00022989"/>
    </source>
</evidence>
<dbReference type="InterPro" id="IPR003838">
    <property type="entry name" value="ABC3_permease_C"/>
</dbReference>
<evidence type="ECO:0000256" key="4">
    <source>
        <dbReference type="ARBA" id="ARBA00022692"/>
    </source>
</evidence>
<organism evidence="10 11">
    <name type="scientific">Magnetospirillum moscoviense</name>
    <dbReference type="NCBI Taxonomy" id="1437059"/>
    <lineage>
        <taxon>Bacteria</taxon>
        <taxon>Pseudomonadati</taxon>
        <taxon>Pseudomonadota</taxon>
        <taxon>Alphaproteobacteria</taxon>
        <taxon>Rhodospirillales</taxon>
        <taxon>Rhodospirillaceae</taxon>
        <taxon>Magnetospirillum</taxon>
    </lineage>
</organism>